<dbReference type="InterPro" id="IPR043129">
    <property type="entry name" value="ATPase_NBD"/>
</dbReference>
<dbReference type="STRING" id="58919.A0A316ZGC2"/>
<dbReference type="GO" id="GO:0006974">
    <property type="term" value="P:DNA damage response"/>
    <property type="evidence" value="ECO:0007669"/>
    <property type="project" value="UniProtKB-KW"/>
</dbReference>
<dbReference type="GO" id="GO:0005634">
    <property type="term" value="C:nucleus"/>
    <property type="evidence" value="ECO:0007669"/>
    <property type="project" value="UniProtKB-SubCell"/>
</dbReference>
<name>A0A316ZGC2_9BASI</name>
<dbReference type="Proteomes" id="UP000245946">
    <property type="component" value="Unassembled WGS sequence"/>
</dbReference>
<keyword evidence="4 8" id="KW-0175">Coiled coil</keyword>
<evidence type="ECO:0000256" key="9">
    <source>
        <dbReference type="SAM" id="MobiDB-lite"/>
    </source>
</evidence>
<dbReference type="GeneID" id="37272390"/>
<comment type="subcellular location">
    <subcellularLocation>
        <location evidence="1">Nucleus</location>
    </subcellularLocation>
</comment>
<accession>A0A316ZGC2</accession>
<sequence length="787" mass="87974">MQLLYGPLAGRPRVSDVVRAELPRPKAGVEPWAHLPGFTPQQPVPVSERAFASAQAAEPLDAATYASYRDSARPLVIDNGASELRAGFAMRAGAPDLTALAAAQPHVAFDNVVSRFRDRKSNTTFIVAGAEAYSDAQSRGSVRSAFDGDVLTAPDILENVLDYTFLRLGVNAGQDGEGSVQHPIVMTEALCSPSTSRTAVSELLFETYGVPSVAYGLDSLFAAHANGVSNGLVLSSGRSNTTLVPMVKGKGILSSAKRRLSWSGQQASDYLLRLMQLKYPAFPTRVTPLQASWMVQEFCYVYADAADSYEELIGRLSQPDELAREDRVVQFPFTVDEANEKTEEELARAVERKKESGRRLLEQAQKMRLEKLVQKENDLEYYSRLKEWKSKERKTEYLKRLEGEGFDTEQELDNVVKKIEASLKKSRAKELGEDAEEPAEPPSFPLVDIPDHQLDEESIKEKRRQRLLKAGYDARNRAKLEKEEEKRLEAEAARLDAEQRANDPQGWAQRARAEYEDAIARAKERSRQKEMLSDRKSLAAQQRMKTIADLANDKPEGKRKRGRGGGGADADTFGADDADWAVYREIRGGDDSEDEEDESANLARLEARLLEHDPTFTENDTWAAQEARKNRLTTTFLRGYYPPWDPKDVAQAHQLHLNIERARVPEVFWQPSMAGVDQAGIDELCSHIVKGFDLDTHRSLASNIFVTGRHTGYAGFDDRLRRSVQATQSTDIRVRVQRARDPRFDAWRGMALWSGSDEARHSAISRADYDEKGSDYLSEHSFSAALV</sequence>
<dbReference type="AlphaFoldDB" id="A0A316ZGC2"/>
<dbReference type="CDD" id="cd10211">
    <property type="entry name" value="ASKHA_NBD_Arp5"/>
    <property type="match status" value="1"/>
</dbReference>
<dbReference type="Gene3D" id="3.30.420.40">
    <property type="match status" value="4"/>
</dbReference>
<evidence type="ECO:0000313" key="11">
    <source>
        <dbReference type="Proteomes" id="UP000245946"/>
    </source>
</evidence>
<evidence type="ECO:0000256" key="2">
    <source>
        <dbReference type="ARBA" id="ARBA00022763"/>
    </source>
</evidence>
<feature type="coiled-coil region" evidence="8">
    <location>
        <begin position="339"/>
        <end position="367"/>
    </location>
</feature>
<feature type="coiled-coil region" evidence="8">
    <location>
        <begin position="478"/>
        <end position="532"/>
    </location>
</feature>
<evidence type="ECO:0000256" key="5">
    <source>
        <dbReference type="ARBA" id="ARBA00023163"/>
    </source>
</evidence>
<dbReference type="PANTHER" id="PTHR11937">
    <property type="entry name" value="ACTIN"/>
    <property type="match status" value="1"/>
</dbReference>
<dbReference type="FunFam" id="3.30.420.40:FF:000058">
    <property type="entry name" value="Putative actin-related protein 5"/>
    <property type="match status" value="1"/>
</dbReference>
<keyword evidence="3" id="KW-0805">Transcription regulation</keyword>
<dbReference type="Gene3D" id="3.90.640.10">
    <property type="entry name" value="Actin, Chain A, domain 4"/>
    <property type="match status" value="2"/>
</dbReference>
<evidence type="ECO:0000313" key="10">
    <source>
        <dbReference type="EMBL" id="PWO00089.1"/>
    </source>
</evidence>
<dbReference type="RefSeq" id="XP_025600367.1">
    <property type="nucleotide sequence ID" value="XM_025744846.1"/>
</dbReference>
<feature type="region of interest" description="Disordered" evidence="9">
    <location>
        <begin position="548"/>
        <end position="573"/>
    </location>
</feature>
<keyword evidence="6" id="KW-0539">Nucleus</keyword>
<evidence type="ECO:0000256" key="6">
    <source>
        <dbReference type="ARBA" id="ARBA00023242"/>
    </source>
</evidence>
<dbReference type="SMART" id="SM00268">
    <property type="entry name" value="ACTIN"/>
    <property type="match status" value="1"/>
</dbReference>
<evidence type="ECO:0000256" key="4">
    <source>
        <dbReference type="ARBA" id="ARBA00023054"/>
    </source>
</evidence>
<dbReference type="FunFam" id="3.30.420.40:FF:000122">
    <property type="entry name" value="ARP5 actin-related protein 5 homolog"/>
    <property type="match status" value="1"/>
</dbReference>
<proteinExistence type="inferred from homology"/>
<reference evidence="10 11" key="1">
    <citation type="journal article" date="2018" name="Mol. Biol. Evol.">
        <title>Broad Genomic Sampling Reveals a Smut Pathogenic Ancestry of the Fungal Clade Ustilaginomycotina.</title>
        <authorList>
            <person name="Kijpornyongpan T."/>
            <person name="Mondo S.J."/>
            <person name="Barry K."/>
            <person name="Sandor L."/>
            <person name="Lee J."/>
            <person name="Lipzen A."/>
            <person name="Pangilinan J."/>
            <person name="LaButti K."/>
            <person name="Hainaut M."/>
            <person name="Henrissat B."/>
            <person name="Grigoriev I.V."/>
            <person name="Spatafora J.W."/>
            <person name="Aime M.C."/>
        </authorList>
    </citation>
    <scope>NUCLEOTIDE SEQUENCE [LARGE SCALE GENOMIC DNA]</scope>
    <source>
        <strain evidence="10 11">MCA 4186</strain>
    </source>
</reference>
<evidence type="ECO:0000256" key="8">
    <source>
        <dbReference type="SAM" id="Coils"/>
    </source>
</evidence>
<keyword evidence="2" id="KW-0227">DNA damage</keyword>
<evidence type="ECO:0000256" key="1">
    <source>
        <dbReference type="ARBA" id="ARBA00004123"/>
    </source>
</evidence>
<evidence type="ECO:0000256" key="3">
    <source>
        <dbReference type="ARBA" id="ARBA00023015"/>
    </source>
</evidence>
<dbReference type="OrthoDB" id="7340501at2759"/>
<keyword evidence="11" id="KW-1185">Reference proteome</keyword>
<dbReference type="InterPro" id="IPR004000">
    <property type="entry name" value="Actin"/>
</dbReference>
<organism evidence="10 11">
    <name type="scientific">Tilletiopsis washingtonensis</name>
    <dbReference type="NCBI Taxonomy" id="58919"/>
    <lineage>
        <taxon>Eukaryota</taxon>
        <taxon>Fungi</taxon>
        <taxon>Dikarya</taxon>
        <taxon>Basidiomycota</taxon>
        <taxon>Ustilaginomycotina</taxon>
        <taxon>Exobasidiomycetes</taxon>
        <taxon>Entylomatales</taxon>
        <taxon>Entylomatales incertae sedis</taxon>
        <taxon>Tilletiopsis</taxon>
    </lineage>
</organism>
<protein>
    <submittedName>
        <fullName evidence="10">Actin-like ATPase domain-containing protein</fullName>
    </submittedName>
</protein>
<dbReference type="EMBL" id="KZ819286">
    <property type="protein sequence ID" value="PWO00089.1"/>
    <property type="molecule type" value="Genomic_DNA"/>
</dbReference>
<comment type="similarity">
    <text evidence="7">Belongs to the actin family.</text>
</comment>
<dbReference type="SUPFAM" id="SSF53067">
    <property type="entry name" value="Actin-like ATPase domain"/>
    <property type="match status" value="2"/>
</dbReference>
<feature type="region of interest" description="Disordered" evidence="9">
    <location>
        <begin position="428"/>
        <end position="449"/>
    </location>
</feature>
<keyword evidence="5" id="KW-0804">Transcription</keyword>
<gene>
    <name evidence="10" type="ORF">FA09DRAFT_355043</name>
</gene>
<dbReference type="Pfam" id="PF00022">
    <property type="entry name" value="Actin"/>
    <property type="match status" value="2"/>
</dbReference>
<evidence type="ECO:0000256" key="7">
    <source>
        <dbReference type="RuleBase" id="RU000487"/>
    </source>
</evidence>